<comment type="caution">
    <text evidence="21">The sequence shown here is derived from an EMBL/GenBank/DDBJ whole genome shotgun (WGS) entry which is preliminary data.</text>
</comment>
<evidence type="ECO:0000313" key="22">
    <source>
        <dbReference type="Proteomes" id="UP001488838"/>
    </source>
</evidence>
<evidence type="ECO:0000256" key="15">
    <source>
        <dbReference type="ARBA" id="ARBA00023136"/>
    </source>
</evidence>
<evidence type="ECO:0000256" key="9">
    <source>
        <dbReference type="ARBA" id="ARBA00022967"/>
    </source>
</evidence>
<evidence type="ECO:0000313" key="21">
    <source>
        <dbReference type="EMBL" id="KAK7797487.1"/>
    </source>
</evidence>
<evidence type="ECO:0000256" key="10">
    <source>
        <dbReference type="ARBA" id="ARBA00022982"/>
    </source>
</evidence>
<evidence type="ECO:0000256" key="4">
    <source>
        <dbReference type="ARBA" id="ARBA00016612"/>
    </source>
</evidence>
<dbReference type="Gene3D" id="1.10.287.3510">
    <property type="match status" value="1"/>
</dbReference>
<comment type="subcellular location">
    <subcellularLocation>
        <location evidence="1">Mitochondrion inner membrane</location>
        <topology evidence="1">Multi-pass membrane protein</topology>
    </subcellularLocation>
</comment>
<dbReference type="EC" id="7.1.1.2" evidence="3"/>
<keyword evidence="13" id="KW-0830">Ubiquinone</keyword>
<keyword evidence="14" id="KW-0496">Mitochondrion</keyword>
<dbReference type="PANTHER" id="PTHR11434:SF0">
    <property type="entry name" value="NADH-UBIQUINONE OXIDOREDUCTASE CHAIN 4L"/>
    <property type="match status" value="1"/>
</dbReference>
<evidence type="ECO:0000256" key="6">
    <source>
        <dbReference type="ARBA" id="ARBA00022660"/>
    </source>
</evidence>
<accession>A0AAW0H8K4</accession>
<evidence type="ECO:0000256" key="12">
    <source>
        <dbReference type="ARBA" id="ARBA00023027"/>
    </source>
</evidence>
<evidence type="ECO:0000256" key="19">
    <source>
        <dbReference type="ARBA" id="ARBA00048769"/>
    </source>
</evidence>
<dbReference type="GO" id="GO:0030964">
    <property type="term" value="C:NADH dehydrogenase complex"/>
    <property type="evidence" value="ECO:0007669"/>
    <property type="project" value="TreeGrafter"/>
</dbReference>
<keyword evidence="11 20" id="KW-1133">Transmembrane helix</keyword>
<dbReference type="GO" id="GO:0016651">
    <property type="term" value="F:oxidoreductase activity, acting on NAD(P)H"/>
    <property type="evidence" value="ECO:0007669"/>
    <property type="project" value="InterPro"/>
</dbReference>
<keyword evidence="6" id="KW-0679">Respiratory chain</keyword>
<evidence type="ECO:0000256" key="2">
    <source>
        <dbReference type="ARBA" id="ARBA00010519"/>
    </source>
</evidence>
<dbReference type="Pfam" id="PF00420">
    <property type="entry name" value="Oxidored_q2"/>
    <property type="match status" value="1"/>
</dbReference>
<dbReference type="GO" id="GO:0042773">
    <property type="term" value="P:ATP synthesis coupled electron transport"/>
    <property type="evidence" value="ECO:0007669"/>
    <property type="project" value="InterPro"/>
</dbReference>
<comment type="subunit">
    <text evidence="16">Core subunit of respiratory chain NADH dehydrogenase (Complex I) which is composed of 45 different subunits.</text>
</comment>
<evidence type="ECO:0000256" key="11">
    <source>
        <dbReference type="ARBA" id="ARBA00022989"/>
    </source>
</evidence>
<protein>
    <recommendedName>
        <fullName evidence="4">NADH-ubiquinone oxidoreductase chain 4L</fullName>
        <ecNumber evidence="3">7.1.1.2</ecNumber>
    </recommendedName>
    <alternativeName>
        <fullName evidence="17">NADH dehydrogenase subunit 4L</fullName>
    </alternativeName>
</protein>
<keyword evidence="7 20" id="KW-0812">Transmembrane</keyword>
<proteinExistence type="inferred from homology"/>
<evidence type="ECO:0000256" key="20">
    <source>
        <dbReference type="SAM" id="Phobius"/>
    </source>
</evidence>
<keyword evidence="9" id="KW-1278">Translocase</keyword>
<organism evidence="21 22">
    <name type="scientific">Myodes glareolus</name>
    <name type="common">Bank vole</name>
    <name type="synonym">Clethrionomys glareolus</name>
    <dbReference type="NCBI Taxonomy" id="447135"/>
    <lineage>
        <taxon>Eukaryota</taxon>
        <taxon>Metazoa</taxon>
        <taxon>Chordata</taxon>
        <taxon>Craniata</taxon>
        <taxon>Vertebrata</taxon>
        <taxon>Euteleostomi</taxon>
        <taxon>Mammalia</taxon>
        <taxon>Eutheria</taxon>
        <taxon>Euarchontoglires</taxon>
        <taxon>Glires</taxon>
        <taxon>Rodentia</taxon>
        <taxon>Myomorpha</taxon>
        <taxon>Muroidea</taxon>
        <taxon>Cricetidae</taxon>
        <taxon>Arvicolinae</taxon>
        <taxon>Myodes</taxon>
    </lineage>
</organism>
<evidence type="ECO:0000256" key="16">
    <source>
        <dbReference type="ARBA" id="ARBA00024376"/>
    </source>
</evidence>
<evidence type="ECO:0000256" key="5">
    <source>
        <dbReference type="ARBA" id="ARBA00022448"/>
    </source>
</evidence>
<keyword evidence="15 20" id="KW-0472">Membrane</keyword>
<dbReference type="GO" id="GO:0008137">
    <property type="term" value="F:NADH dehydrogenase (ubiquinone) activity"/>
    <property type="evidence" value="ECO:0007669"/>
    <property type="project" value="UniProtKB-EC"/>
</dbReference>
<evidence type="ECO:0000256" key="3">
    <source>
        <dbReference type="ARBA" id="ARBA00012944"/>
    </source>
</evidence>
<evidence type="ECO:0000256" key="1">
    <source>
        <dbReference type="ARBA" id="ARBA00004448"/>
    </source>
</evidence>
<evidence type="ECO:0000256" key="13">
    <source>
        <dbReference type="ARBA" id="ARBA00023075"/>
    </source>
</evidence>
<keyword evidence="10" id="KW-0249">Electron transport</keyword>
<gene>
    <name evidence="21" type="ORF">U0070_001660</name>
</gene>
<dbReference type="InterPro" id="IPR039428">
    <property type="entry name" value="NUOK/Mnh_C1-like"/>
</dbReference>
<evidence type="ECO:0000256" key="7">
    <source>
        <dbReference type="ARBA" id="ARBA00022692"/>
    </source>
</evidence>
<reference evidence="21 22" key="1">
    <citation type="journal article" date="2023" name="bioRxiv">
        <title>Conserved and derived expression patterns and positive selection on dental genes reveal complex evolutionary context of ever-growing rodent molars.</title>
        <authorList>
            <person name="Calamari Z.T."/>
            <person name="Song A."/>
            <person name="Cohen E."/>
            <person name="Akter M."/>
            <person name="Roy R.D."/>
            <person name="Hallikas O."/>
            <person name="Christensen M.M."/>
            <person name="Li P."/>
            <person name="Marangoni P."/>
            <person name="Jernvall J."/>
            <person name="Klein O.D."/>
        </authorList>
    </citation>
    <scope>NUCLEOTIDE SEQUENCE [LARGE SCALE GENOMIC DNA]</scope>
    <source>
        <strain evidence="21">V071</strain>
    </source>
</reference>
<evidence type="ECO:0000256" key="18">
    <source>
        <dbReference type="ARBA" id="ARBA00043911"/>
    </source>
</evidence>
<keyword evidence="22" id="KW-1185">Reference proteome</keyword>
<evidence type="ECO:0000256" key="8">
    <source>
        <dbReference type="ARBA" id="ARBA00022792"/>
    </source>
</evidence>
<comment type="similarity">
    <text evidence="2">Belongs to the complex I subunit 4L family.</text>
</comment>
<keyword evidence="5" id="KW-0813">Transport</keyword>
<feature type="transmembrane region" description="Helical" evidence="20">
    <location>
        <begin position="28"/>
        <end position="52"/>
    </location>
</feature>
<dbReference type="EMBL" id="JBBHLL010000822">
    <property type="protein sequence ID" value="KAK7797487.1"/>
    <property type="molecule type" value="Genomic_DNA"/>
</dbReference>
<dbReference type="PANTHER" id="PTHR11434">
    <property type="entry name" value="NADH-UBIQUINONE OXIDOREDUCTASE SUBUNIT ND4L"/>
    <property type="match status" value="1"/>
</dbReference>
<dbReference type="Proteomes" id="UP001488838">
    <property type="component" value="Unassembled WGS sequence"/>
</dbReference>
<comment type="function">
    <text evidence="18">Core subunit of the mitochondrial membrane respiratory chain NADH dehydrogenase (Complex I) which catalyzes electron transfer from NADH through the respiratory chain, using ubiquinone as an electron acceptor. Part of the enzyme membrane arm which is embedded in the lipid bilayer and involved in proton translocation.</text>
</comment>
<keyword evidence="8" id="KW-0999">Mitochondrion inner membrane</keyword>
<dbReference type="AlphaFoldDB" id="A0AAW0H8K4"/>
<keyword evidence="12" id="KW-0520">NAD</keyword>
<evidence type="ECO:0000256" key="17">
    <source>
        <dbReference type="ARBA" id="ARBA00031586"/>
    </source>
</evidence>
<dbReference type="GO" id="GO:0005743">
    <property type="term" value="C:mitochondrial inner membrane"/>
    <property type="evidence" value="ECO:0007669"/>
    <property type="project" value="UniProtKB-SubCell"/>
</dbReference>
<sequence>MSTLLCLEEIILSLFFLATITPLNTHSIIIFLIPIVILVFADCEAAVGLALLAKISNTYGSDYVQNLNLLQLGSIPLLIALIYIQNSTGTLNFILISLNYTPINQTRNNYNQLYLPLTDRHKITYRLLLSKSYIPSHCGYYNSNTMKLHDTSSDQSHKHTEF</sequence>
<comment type="catalytic activity">
    <reaction evidence="19">
        <text>a ubiquinone + NADH + 5 H(+)(in) = a ubiquinol + NAD(+) + 4 H(+)(out)</text>
        <dbReference type="Rhea" id="RHEA:29091"/>
        <dbReference type="Rhea" id="RHEA-COMP:9565"/>
        <dbReference type="Rhea" id="RHEA-COMP:9566"/>
        <dbReference type="ChEBI" id="CHEBI:15378"/>
        <dbReference type="ChEBI" id="CHEBI:16389"/>
        <dbReference type="ChEBI" id="CHEBI:17976"/>
        <dbReference type="ChEBI" id="CHEBI:57540"/>
        <dbReference type="ChEBI" id="CHEBI:57945"/>
        <dbReference type="EC" id="7.1.1.2"/>
    </reaction>
    <physiologicalReaction direction="left-to-right" evidence="19">
        <dbReference type="Rhea" id="RHEA:29092"/>
    </physiologicalReaction>
</comment>
<name>A0AAW0H8K4_MYOGA</name>
<dbReference type="InterPro" id="IPR001133">
    <property type="entry name" value="NADH_UbQ_OxRdtase_chain4L/K"/>
</dbReference>
<evidence type="ECO:0000256" key="14">
    <source>
        <dbReference type="ARBA" id="ARBA00023128"/>
    </source>
</evidence>